<gene>
    <name evidence="3" type="ORF">PPG34_13200</name>
</gene>
<reference evidence="3 4" key="1">
    <citation type="journal article" date="2023" name="ISME J.">
        <title>Cultivation and genomic characterization of novel and ubiquitous marine nitrite-oxidizing bacteria from the Nitrospirales.</title>
        <authorList>
            <person name="Mueller A.J."/>
            <person name="Daebeler A."/>
            <person name="Herbold C.W."/>
            <person name="Kirkegaard R.H."/>
            <person name="Daims H."/>
        </authorList>
    </citation>
    <scope>NUCLEOTIDE SEQUENCE [LARGE SCALE GENOMIC DNA]</scope>
    <source>
        <strain evidence="3 4">EB</strain>
    </source>
</reference>
<keyword evidence="4" id="KW-1185">Reference proteome</keyword>
<evidence type="ECO:0008006" key="5">
    <source>
        <dbReference type="Google" id="ProtNLM"/>
    </source>
</evidence>
<evidence type="ECO:0000256" key="1">
    <source>
        <dbReference type="ARBA" id="ARBA00022723"/>
    </source>
</evidence>
<evidence type="ECO:0000256" key="2">
    <source>
        <dbReference type="ARBA" id="ARBA00023004"/>
    </source>
</evidence>
<accession>A0ABU3KA82</accession>
<dbReference type="Gene3D" id="3.30.2020.30">
    <property type="match status" value="1"/>
</dbReference>
<comment type="caution">
    <text evidence="3">The sequence shown here is derived from an EMBL/GenBank/DDBJ whole genome shotgun (WGS) entry which is preliminary data.</text>
</comment>
<evidence type="ECO:0000313" key="3">
    <source>
        <dbReference type="EMBL" id="MDT7043311.1"/>
    </source>
</evidence>
<organism evidence="3 4">
    <name type="scientific">Candidatus Nitronereus thalassa</name>
    <dbReference type="NCBI Taxonomy" id="3020898"/>
    <lineage>
        <taxon>Bacteria</taxon>
        <taxon>Pseudomonadati</taxon>
        <taxon>Nitrospirota</taxon>
        <taxon>Nitrospiria</taxon>
        <taxon>Nitrospirales</taxon>
        <taxon>Nitrospiraceae</taxon>
        <taxon>Candidatus Nitronereus</taxon>
    </lineage>
</organism>
<dbReference type="RefSeq" id="WP_313833879.1">
    <property type="nucleotide sequence ID" value="NZ_JAQOUE010000001.1"/>
</dbReference>
<protein>
    <recommendedName>
        <fullName evidence="5">Gamma-butyrobetaine hydroxylase-like N-terminal domain-containing protein</fullName>
    </recommendedName>
</protein>
<dbReference type="Proteomes" id="UP001250932">
    <property type="component" value="Unassembled WGS sequence"/>
</dbReference>
<keyword evidence="1" id="KW-0479">Metal-binding</keyword>
<sequence>MNGISTISCIVQDVIPESQGLRIEWADEEVSFFDYRWLAENAPELRTHQRLRGHQAPQTLRPRYIHLHPNNVLEMGWNGLSHTTCFSTVWLRQHGSPMRELQLI</sequence>
<keyword evidence="2" id="KW-0408">Iron</keyword>
<evidence type="ECO:0000313" key="4">
    <source>
        <dbReference type="Proteomes" id="UP001250932"/>
    </source>
</evidence>
<name>A0ABU3KA82_9BACT</name>
<proteinExistence type="predicted"/>
<dbReference type="InterPro" id="IPR038492">
    <property type="entry name" value="GBBH-like_N_sf"/>
</dbReference>
<dbReference type="EMBL" id="JAQOUE010000001">
    <property type="protein sequence ID" value="MDT7043311.1"/>
    <property type="molecule type" value="Genomic_DNA"/>
</dbReference>